<accession>A0A6C0DX00</accession>
<evidence type="ECO:0000256" key="4">
    <source>
        <dbReference type="ARBA" id="ARBA00022857"/>
    </source>
</evidence>
<dbReference type="GO" id="GO:0005739">
    <property type="term" value="C:mitochondrion"/>
    <property type="evidence" value="ECO:0007669"/>
    <property type="project" value="TreeGrafter"/>
</dbReference>
<dbReference type="GO" id="GO:0046655">
    <property type="term" value="P:folic acid metabolic process"/>
    <property type="evidence" value="ECO:0007669"/>
    <property type="project" value="TreeGrafter"/>
</dbReference>
<evidence type="ECO:0000313" key="7">
    <source>
        <dbReference type="EMBL" id="QHT19705.1"/>
    </source>
</evidence>
<proteinExistence type="predicted"/>
<dbReference type="InterPro" id="IPR001796">
    <property type="entry name" value="DHFR_dom"/>
</dbReference>
<sequence>MFELIVAHDSERGIAKNRTIPWNIKDDMKFFREKTTNNAIIMGKNTFFSLPDQQPLPKRLNVVLTRNPEMYKSYEEMFPNIFFTSDENIHFVLENNRETFSKKYNLNPEFSIFFIGGNEIYKKYSSICDVLWITTINNSYNCDLFLSLDVDEKYYDSEIIINCKDFMITKFERR</sequence>
<dbReference type="SUPFAM" id="SSF53597">
    <property type="entry name" value="Dihydrofolate reductase-like"/>
    <property type="match status" value="1"/>
</dbReference>
<dbReference type="GO" id="GO:0046654">
    <property type="term" value="P:tetrahydrofolate biosynthetic process"/>
    <property type="evidence" value="ECO:0007669"/>
    <property type="project" value="InterPro"/>
</dbReference>
<comment type="pathway">
    <text evidence="1">Cofactor biosynthesis; tetrahydrofolate biosynthesis; 5,6,7,8-tetrahydrofolate from 7,8-dihydrofolate: step 1/1.</text>
</comment>
<dbReference type="Gene3D" id="3.40.430.10">
    <property type="entry name" value="Dihydrofolate Reductase, subunit A"/>
    <property type="match status" value="1"/>
</dbReference>
<reference evidence="7" key="1">
    <citation type="journal article" date="2020" name="Nature">
        <title>Giant virus diversity and host interactions through global metagenomics.</title>
        <authorList>
            <person name="Schulz F."/>
            <person name="Roux S."/>
            <person name="Paez-Espino D."/>
            <person name="Jungbluth S."/>
            <person name="Walsh D.A."/>
            <person name="Denef V.J."/>
            <person name="McMahon K.D."/>
            <person name="Konstantinidis K.T."/>
            <person name="Eloe-Fadrosh E.A."/>
            <person name="Kyrpides N.C."/>
            <person name="Woyke T."/>
        </authorList>
    </citation>
    <scope>NUCLEOTIDE SEQUENCE</scope>
    <source>
        <strain evidence="7">GVMAG-M-3300023174-5</strain>
    </source>
</reference>
<protein>
    <recommendedName>
        <fullName evidence="2">dihydrofolate reductase</fullName>
        <ecNumber evidence="2">1.5.1.3</ecNumber>
    </recommendedName>
</protein>
<keyword evidence="3" id="KW-0554">One-carbon metabolism</keyword>
<dbReference type="GO" id="GO:0046452">
    <property type="term" value="P:dihydrofolate metabolic process"/>
    <property type="evidence" value="ECO:0007669"/>
    <property type="project" value="TreeGrafter"/>
</dbReference>
<dbReference type="GO" id="GO:0006730">
    <property type="term" value="P:one-carbon metabolic process"/>
    <property type="evidence" value="ECO:0007669"/>
    <property type="project" value="UniProtKB-KW"/>
</dbReference>
<keyword evidence="4" id="KW-0521">NADP</keyword>
<dbReference type="PRINTS" id="PR00070">
    <property type="entry name" value="DHFR"/>
</dbReference>
<dbReference type="CDD" id="cd00209">
    <property type="entry name" value="DHFR"/>
    <property type="match status" value="1"/>
</dbReference>
<dbReference type="PANTHER" id="PTHR48069">
    <property type="entry name" value="DIHYDROFOLATE REDUCTASE"/>
    <property type="match status" value="1"/>
</dbReference>
<dbReference type="PROSITE" id="PS51330">
    <property type="entry name" value="DHFR_2"/>
    <property type="match status" value="1"/>
</dbReference>
<dbReference type="PANTHER" id="PTHR48069:SF3">
    <property type="entry name" value="DIHYDROFOLATE REDUCTASE"/>
    <property type="match status" value="1"/>
</dbReference>
<dbReference type="InterPro" id="IPR012259">
    <property type="entry name" value="DHFR"/>
</dbReference>
<keyword evidence="5" id="KW-0560">Oxidoreductase</keyword>
<evidence type="ECO:0000256" key="3">
    <source>
        <dbReference type="ARBA" id="ARBA00022563"/>
    </source>
</evidence>
<dbReference type="EMBL" id="MN739668">
    <property type="protein sequence ID" value="QHT19705.1"/>
    <property type="molecule type" value="Genomic_DNA"/>
</dbReference>
<evidence type="ECO:0000256" key="1">
    <source>
        <dbReference type="ARBA" id="ARBA00004903"/>
    </source>
</evidence>
<dbReference type="AlphaFoldDB" id="A0A6C0DX00"/>
<dbReference type="InterPro" id="IPR024072">
    <property type="entry name" value="DHFR-like_dom_sf"/>
</dbReference>
<organism evidence="7">
    <name type="scientific">viral metagenome</name>
    <dbReference type="NCBI Taxonomy" id="1070528"/>
    <lineage>
        <taxon>unclassified sequences</taxon>
        <taxon>metagenomes</taxon>
        <taxon>organismal metagenomes</taxon>
    </lineage>
</organism>
<evidence type="ECO:0000256" key="5">
    <source>
        <dbReference type="ARBA" id="ARBA00023002"/>
    </source>
</evidence>
<feature type="domain" description="DHFR" evidence="6">
    <location>
        <begin position="1"/>
        <end position="174"/>
    </location>
</feature>
<dbReference type="GO" id="GO:0004146">
    <property type="term" value="F:dihydrofolate reductase activity"/>
    <property type="evidence" value="ECO:0007669"/>
    <property type="project" value="UniProtKB-EC"/>
</dbReference>
<name>A0A6C0DX00_9ZZZZ</name>
<dbReference type="EC" id="1.5.1.3" evidence="2"/>
<evidence type="ECO:0000259" key="6">
    <source>
        <dbReference type="PROSITE" id="PS51330"/>
    </source>
</evidence>
<dbReference type="Pfam" id="PF00186">
    <property type="entry name" value="DHFR_1"/>
    <property type="match status" value="1"/>
</dbReference>
<dbReference type="GO" id="GO:0050661">
    <property type="term" value="F:NADP binding"/>
    <property type="evidence" value="ECO:0007669"/>
    <property type="project" value="InterPro"/>
</dbReference>
<evidence type="ECO:0000256" key="2">
    <source>
        <dbReference type="ARBA" id="ARBA00012856"/>
    </source>
</evidence>